<accession>A0A9X2HSN7</accession>
<gene>
    <name evidence="7" type="ORF">M9978_12120</name>
</gene>
<evidence type="ECO:0000256" key="1">
    <source>
        <dbReference type="ARBA" id="ARBA00004370"/>
    </source>
</evidence>
<comment type="subcellular location">
    <subcellularLocation>
        <location evidence="1">Membrane</location>
    </subcellularLocation>
</comment>
<dbReference type="PANTHER" id="PTHR30627:SF1">
    <property type="entry name" value="PEPTIDOGLYCAN D,D-TRANSPEPTIDASE FTSI"/>
    <property type="match status" value="1"/>
</dbReference>
<dbReference type="SUPFAM" id="SSF56519">
    <property type="entry name" value="Penicillin binding protein dimerisation domain"/>
    <property type="match status" value="1"/>
</dbReference>
<dbReference type="GO" id="GO:0004180">
    <property type="term" value="F:carboxypeptidase activity"/>
    <property type="evidence" value="ECO:0007669"/>
    <property type="project" value="UniProtKB-KW"/>
</dbReference>
<feature type="transmembrane region" description="Helical" evidence="4">
    <location>
        <begin position="29"/>
        <end position="54"/>
    </location>
</feature>
<dbReference type="Pfam" id="PF03717">
    <property type="entry name" value="PBP_dimer"/>
    <property type="match status" value="1"/>
</dbReference>
<evidence type="ECO:0000256" key="3">
    <source>
        <dbReference type="ARBA" id="ARBA00023136"/>
    </source>
</evidence>
<dbReference type="Gene3D" id="3.30.450.330">
    <property type="match status" value="1"/>
</dbReference>
<dbReference type="Pfam" id="PF00905">
    <property type="entry name" value="Transpeptidase"/>
    <property type="match status" value="1"/>
</dbReference>
<reference evidence="7" key="1">
    <citation type="submission" date="2022-05" db="EMBL/GenBank/DDBJ databases">
        <title>Sphingomonas sp. strain MG17 Genome sequencing and assembly.</title>
        <authorList>
            <person name="Kim I."/>
        </authorList>
    </citation>
    <scope>NUCLEOTIDE SEQUENCE</scope>
    <source>
        <strain evidence="7">MG17</strain>
    </source>
</reference>
<dbReference type="InterPro" id="IPR005311">
    <property type="entry name" value="PBP_dimer"/>
</dbReference>
<dbReference type="GO" id="GO:0005886">
    <property type="term" value="C:plasma membrane"/>
    <property type="evidence" value="ECO:0007669"/>
    <property type="project" value="TreeGrafter"/>
</dbReference>
<dbReference type="InterPro" id="IPR036138">
    <property type="entry name" value="PBP_dimer_sf"/>
</dbReference>
<keyword evidence="8" id="KW-1185">Reference proteome</keyword>
<dbReference type="AlphaFoldDB" id="A0A9X2HSN7"/>
<keyword evidence="2" id="KW-0378">Hydrolase</keyword>
<dbReference type="SUPFAM" id="SSF56601">
    <property type="entry name" value="beta-lactamase/transpeptidase-like"/>
    <property type="match status" value="1"/>
</dbReference>
<sequence>MTVLVAPAHRDRPRPGSRHAGVAVAHVRLMILALLFAAAISVIVGRLALLALFAEPQSSPSINAMLVPLRGDLVDRNGAPLARTIDAWSIGVRPGKVIGDKNELARMLAATLPGKSEGEYRALLDSESKFTYLKRRAVPELVAAVHALGEPGIEFAREPQRLYPQAALAAHTLGYVDFDGKGAFGMELALDKQLTDPARRGQPVALSLDLRAQAALESELGQAMTSFQARGAAGLIMDVATGELVAVASLPTFNPNNVKGSNPEHFRNNVTQSVYELGSTFKPLTMAMAIETGVVPSMAKRYDATAPLQVGGFRIRDDHSQRRWLNVPETLIHSSNIATARIADELGKERMETMFRKLGFDHKPPVELGGLAGPLWPKYWARTTVMTTAYGHGIAVTPLHLASAYASLVNGGMWHPATLRKIEPGKTPEGRRVFSEATSARMRQLLRLIVTHGTGSKADAPGYRVGGKTGTAEVPGAGGYKRNQNVSTFAAAFPMDAPRYVVLVMLDSPIGNAQSFGLTTAGWTAAPVVNRVIMRTGAMLGVVPDETRDVDVSDVIPLLWKAEPKNKGTAVAAVRAPIVAPGAGE</sequence>
<dbReference type="RefSeq" id="WP_254293518.1">
    <property type="nucleotide sequence ID" value="NZ_JAMLDX010000008.1"/>
</dbReference>
<dbReference type="GO" id="GO:0008658">
    <property type="term" value="F:penicillin binding"/>
    <property type="evidence" value="ECO:0007669"/>
    <property type="project" value="InterPro"/>
</dbReference>
<keyword evidence="4" id="KW-1133">Transmembrane helix</keyword>
<dbReference type="GO" id="GO:0071555">
    <property type="term" value="P:cell wall organization"/>
    <property type="evidence" value="ECO:0007669"/>
    <property type="project" value="TreeGrafter"/>
</dbReference>
<dbReference type="Proteomes" id="UP001139451">
    <property type="component" value="Unassembled WGS sequence"/>
</dbReference>
<dbReference type="Gene3D" id="3.40.710.10">
    <property type="entry name" value="DD-peptidase/beta-lactamase superfamily"/>
    <property type="match status" value="1"/>
</dbReference>
<dbReference type="Gene3D" id="3.90.1310.10">
    <property type="entry name" value="Penicillin-binding protein 2a (Domain 2)"/>
    <property type="match status" value="1"/>
</dbReference>
<keyword evidence="2" id="KW-0645">Protease</keyword>
<evidence type="ECO:0000313" key="8">
    <source>
        <dbReference type="Proteomes" id="UP001139451"/>
    </source>
</evidence>
<dbReference type="InterPro" id="IPR001460">
    <property type="entry name" value="PCN-bd_Tpept"/>
</dbReference>
<dbReference type="InterPro" id="IPR050515">
    <property type="entry name" value="Beta-lactam/transpept"/>
</dbReference>
<dbReference type="EMBL" id="JAMLDX010000008">
    <property type="protein sequence ID" value="MCP3731175.1"/>
    <property type="molecule type" value="Genomic_DNA"/>
</dbReference>
<dbReference type="PANTHER" id="PTHR30627">
    <property type="entry name" value="PEPTIDOGLYCAN D,D-TRANSPEPTIDASE"/>
    <property type="match status" value="1"/>
</dbReference>
<dbReference type="InterPro" id="IPR012338">
    <property type="entry name" value="Beta-lactam/transpept-like"/>
</dbReference>
<comment type="caution">
    <text evidence="7">The sequence shown here is derived from an EMBL/GenBank/DDBJ whole genome shotgun (WGS) entry which is preliminary data.</text>
</comment>
<keyword evidence="4" id="KW-0812">Transmembrane</keyword>
<keyword evidence="3 4" id="KW-0472">Membrane</keyword>
<evidence type="ECO:0000313" key="7">
    <source>
        <dbReference type="EMBL" id="MCP3731175.1"/>
    </source>
</evidence>
<proteinExistence type="predicted"/>
<keyword evidence="2" id="KW-0121">Carboxypeptidase</keyword>
<evidence type="ECO:0000259" key="5">
    <source>
        <dbReference type="Pfam" id="PF00905"/>
    </source>
</evidence>
<evidence type="ECO:0000259" key="6">
    <source>
        <dbReference type="Pfam" id="PF03717"/>
    </source>
</evidence>
<evidence type="ECO:0000256" key="4">
    <source>
        <dbReference type="SAM" id="Phobius"/>
    </source>
</evidence>
<organism evidence="7 8">
    <name type="scientific">Sphingomonas tagetis</name>
    <dbReference type="NCBI Taxonomy" id="2949092"/>
    <lineage>
        <taxon>Bacteria</taxon>
        <taxon>Pseudomonadati</taxon>
        <taxon>Pseudomonadota</taxon>
        <taxon>Alphaproteobacteria</taxon>
        <taxon>Sphingomonadales</taxon>
        <taxon>Sphingomonadaceae</taxon>
        <taxon>Sphingomonas</taxon>
    </lineage>
</organism>
<feature type="domain" description="Penicillin-binding protein transpeptidase" evidence="5">
    <location>
        <begin position="235"/>
        <end position="514"/>
    </location>
</feature>
<name>A0A9X2HSN7_9SPHN</name>
<evidence type="ECO:0000256" key="2">
    <source>
        <dbReference type="ARBA" id="ARBA00022645"/>
    </source>
</evidence>
<feature type="domain" description="Penicillin-binding protein dimerisation" evidence="6">
    <location>
        <begin position="68"/>
        <end position="177"/>
    </location>
</feature>
<protein>
    <submittedName>
        <fullName evidence="7">Penicillin-binding protein 2</fullName>
    </submittedName>
</protein>